<keyword evidence="2" id="KW-1185">Reference proteome</keyword>
<dbReference type="Gene3D" id="1.20.120.1750">
    <property type="match status" value="1"/>
</dbReference>
<dbReference type="EMBL" id="JAINUG010000106">
    <property type="protein sequence ID" value="KAJ8396437.1"/>
    <property type="molecule type" value="Genomic_DNA"/>
</dbReference>
<sequence length="180" mass="20050">MNMSSSLMPTQCPRCQQDKAKIVGDQRAVCRLCSKALSRVYQFCWACQREWQGETGSDSCDLPGCGLRAALLSSDVITEPESCVQGCPFFRACPSCKALLTHSGEGCPNIMCPQCNKEFCFRCLQEECYAAGFGDFEDDDDDDDESDYHNEDYDYIGVHHDYNKPCTMVDNNQAITALGL</sequence>
<evidence type="ECO:0000313" key="1">
    <source>
        <dbReference type="EMBL" id="KAJ8396437.1"/>
    </source>
</evidence>
<evidence type="ECO:0000313" key="2">
    <source>
        <dbReference type="Proteomes" id="UP001221898"/>
    </source>
</evidence>
<evidence type="ECO:0008006" key="3">
    <source>
        <dbReference type="Google" id="ProtNLM"/>
    </source>
</evidence>
<dbReference type="Pfam" id="PF22191">
    <property type="entry name" value="IBR_1"/>
    <property type="match status" value="1"/>
</dbReference>
<accession>A0AAD7S5M6</accession>
<proteinExistence type="predicted"/>
<organism evidence="1 2">
    <name type="scientific">Aldrovandia affinis</name>
    <dbReference type="NCBI Taxonomy" id="143900"/>
    <lineage>
        <taxon>Eukaryota</taxon>
        <taxon>Metazoa</taxon>
        <taxon>Chordata</taxon>
        <taxon>Craniata</taxon>
        <taxon>Vertebrata</taxon>
        <taxon>Euteleostomi</taxon>
        <taxon>Actinopterygii</taxon>
        <taxon>Neopterygii</taxon>
        <taxon>Teleostei</taxon>
        <taxon>Notacanthiformes</taxon>
        <taxon>Halosauridae</taxon>
        <taxon>Aldrovandia</taxon>
    </lineage>
</organism>
<name>A0AAD7S5M6_9TELE</name>
<comment type="caution">
    <text evidence="1">The sequence shown here is derived from an EMBL/GenBank/DDBJ whole genome shotgun (WGS) entry which is preliminary data.</text>
</comment>
<dbReference type="AlphaFoldDB" id="A0AAD7S5M6"/>
<dbReference type="Proteomes" id="UP001221898">
    <property type="component" value="Unassembled WGS sequence"/>
</dbReference>
<dbReference type="SUPFAM" id="SSF57850">
    <property type="entry name" value="RING/U-box"/>
    <property type="match status" value="1"/>
</dbReference>
<reference evidence="1" key="1">
    <citation type="journal article" date="2023" name="Science">
        <title>Genome structures resolve the early diversification of teleost fishes.</title>
        <authorList>
            <person name="Parey E."/>
            <person name="Louis A."/>
            <person name="Montfort J."/>
            <person name="Bouchez O."/>
            <person name="Roques C."/>
            <person name="Iampietro C."/>
            <person name="Lluch J."/>
            <person name="Castinel A."/>
            <person name="Donnadieu C."/>
            <person name="Desvignes T."/>
            <person name="Floi Bucao C."/>
            <person name="Jouanno E."/>
            <person name="Wen M."/>
            <person name="Mejri S."/>
            <person name="Dirks R."/>
            <person name="Jansen H."/>
            <person name="Henkel C."/>
            <person name="Chen W.J."/>
            <person name="Zahm M."/>
            <person name="Cabau C."/>
            <person name="Klopp C."/>
            <person name="Thompson A.W."/>
            <person name="Robinson-Rechavi M."/>
            <person name="Braasch I."/>
            <person name="Lecointre G."/>
            <person name="Bobe J."/>
            <person name="Postlethwait J.H."/>
            <person name="Berthelot C."/>
            <person name="Roest Crollius H."/>
            <person name="Guiguen Y."/>
        </authorList>
    </citation>
    <scope>NUCLEOTIDE SEQUENCE</scope>
    <source>
        <strain evidence="1">NC1722</strain>
    </source>
</reference>
<gene>
    <name evidence="1" type="ORF">AAFF_G00017430</name>
</gene>
<protein>
    <recommendedName>
        <fullName evidence="3">RBR-type E3 ubiquitin transferase</fullName>
    </recommendedName>
</protein>